<name>A0A935W5B1_9PROT</name>
<gene>
    <name evidence="2" type="ORF">IPK02_14195</name>
</gene>
<accession>A0A935W5B1</accession>
<dbReference type="Proteomes" id="UP000706151">
    <property type="component" value="Unassembled WGS sequence"/>
</dbReference>
<evidence type="ECO:0000313" key="2">
    <source>
        <dbReference type="EMBL" id="MBK7955004.1"/>
    </source>
</evidence>
<feature type="region of interest" description="Disordered" evidence="1">
    <location>
        <begin position="1"/>
        <end position="31"/>
    </location>
</feature>
<evidence type="ECO:0000256" key="1">
    <source>
        <dbReference type="SAM" id="MobiDB-lite"/>
    </source>
</evidence>
<protein>
    <submittedName>
        <fullName evidence="2">Uncharacterized protein</fullName>
    </submittedName>
</protein>
<evidence type="ECO:0000313" key="3">
    <source>
        <dbReference type="Proteomes" id="UP000706151"/>
    </source>
</evidence>
<comment type="caution">
    <text evidence="2">The sequence shown here is derived from an EMBL/GenBank/DDBJ whole genome shotgun (WGS) entry which is preliminary data.</text>
</comment>
<dbReference type="EMBL" id="JADJOT010000009">
    <property type="protein sequence ID" value="MBK7955004.1"/>
    <property type="molecule type" value="Genomic_DNA"/>
</dbReference>
<proteinExistence type="predicted"/>
<organism evidence="2 3">
    <name type="scientific">Candidatus Accumulibacter affinis</name>
    <dbReference type="NCBI Taxonomy" id="2954384"/>
    <lineage>
        <taxon>Bacteria</taxon>
        <taxon>Pseudomonadati</taxon>
        <taxon>Pseudomonadota</taxon>
        <taxon>Betaproteobacteria</taxon>
        <taxon>Candidatus Accumulibacter</taxon>
    </lineage>
</organism>
<sequence>MILETNPEYKNGGGAGQYRHQPTHGKPDPQQQIVGAQTVDRLEEHLALIAKGSQPEVQKQFDPGKYRPKAMPLTIADPVLHHGQANVAAIVRRRSPSIGDRQVLLRQRIAVPRQTPTH</sequence>
<dbReference type="AlphaFoldDB" id="A0A935W5B1"/>
<reference evidence="2 3" key="1">
    <citation type="submission" date="2020-10" db="EMBL/GenBank/DDBJ databases">
        <title>Connecting structure to function with the recovery of over 1000 high-quality activated sludge metagenome-assembled genomes encoding full-length rRNA genes using long-read sequencing.</title>
        <authorList>
            <person name="Singleton C.M."/>
            <person name="Petriglieri F."/>
            <person name="Kristensen J.M."/>
            <person name="Kirkegaard R.H."/>
            <person name="Michaelsen T.Y."/>
            <person name="Andersen M.H."/>
            <person name="Karst S.M."/>
            <person name="Dueholm M.S."/>
            <person name="Nielsen P.H."/>
            <person name="Albertsen M."/>
        </authorList>
    </citation>
    <scope>NUCLEOTIDE SEQUENCE [LARGE SCALE GENOMIC DNA]</scope>
    <source>
        <strain evidence="2">Fred_18-Q3-R57-64_BAT3C.720</strain>
    </source>
</reference>